<sequence>LDYYELFLVLRYPLQKKLLSNYL</sequence>
<dbReference type="Proteomes" id="UP000095767">
    <property type="component" value="Unassembled WGS sequence"/>
</dbReference>
<comment type="caution">
    <text evidence="1">The sequence shown here is derived from an EMBL/GenBank/DDBJ whole genome shotgun (WGS) entry which is preliminary data.</text>
</comment>
<keyword evidence="2" id="KW-1185">Reference proteome</keyword>
<accession>A0A1E5VSV6</accession>
<name>A0A1E5VSV6_9POAL</name>
<organism evidence="1 2">
    <name type="scientific">Dichanthelium oligosanthes</name>
    <dbReference type="NCBI Taxonomy" id="888268"/>
    <lineage>
        <taxon>Eukaryota</taxon>
        <taxon>Viridiplantae</taxon>
        <taxon>Streptophyta</taxon>
        <taxon>Embryophyta</taxon>
        <taxon>Tracheophyta</taxon>
        <taxon>Spermatophyta</taxon>
        <taxon>Magnoliopsida</taxon>
        <taxon>Liliopsida</taxon>
        <taxon>Poales</taxon>
        <taxon>Poaceae</taxon>
        <taxon>PACMAD clade</taxon>
        <taxon>Panicoideae</taxon>
        <taxon>Panicodae</taxon>
        <taxon>Paniceae</taxon>
        <taxon>Dichantheliinae</taxon>
        <taxon>Dichanthelium</taxon>
    </lineage>
</organism>
<protein>
    <submittedName>
        <fullName evidence="1">Uncharacterized protein</fullName>
    </submittedName>
</protein>
<gene>
    <name evidence="1" type="ORF">BAE44_0010809</name>
</gene>
<dbReference type="EMBL" id="LWDX02030648">
    <property type="protein sequence ID" value="OEL28172.1"/>
    <property type="molecule type" value="Genomic_DNA"/>
</dbReference>
<evidence type="ECO:0000313" key="2">
    <source>
        <dbReference type="Proteomes" id="UP000095767"/>
    </source>
</evidence>
<proteinExistence type="predicted"/>
<feature type="non-terminal residue" evidence="1">
    <location>
        <position position="1"/>
    </location>
</feature>
<dbReference type="AlphaFoldDB" id="A0A1E5VSV6"/>
<reference evidence="1 2" key="1">
    <citation type="submission" date="2016-09" db="EMBL/GenBank/DDBJ databases">
        <title>The draft genome of Dichanthelium oligosanthes: A C3 panicoid grass species.</title>
        <authorList>
            <person name="Studer A.J."/>
            <person name="Schnable J.C."/>
            <person name="Brutnell T.P."/>
        </authorList>
    </citation>
    <scope>NUCLEOTIDE SEQUENCE [LARGE SCALE GENOMIC DNA]</scope>
    <source>
        <strain evidence="2">cv. Kellogg 1175</strain>
        <tissue evidence="1">Leaf</tissue>
    </source>
</reference>
<evidence type="ECO:0000313" key="1">
    <source>
        <dbReference type="EMBL" id="OEL28172.1"/>
    </source>
</evidence>